<name>A0ABZ2AGA3_STRNV</name>
<organism evidence="2 3">
    <name type="scientific">Streptomyces niveus</name>
    <name type="common">Streptomyces spheroides</name>
    <dbReference type="NCBI Taxonomy" id="193462"/>
    <lineage>
        <taxon>Bacteria</taxon>
        <taxon>Bacillati</taxon>
        <taxon>Actinomycetota</taxon>
        <taxon>Actinomycetes</taxon>
        <taxon>Kitasatosporales</taxon>
        <taxon>Streptomycetaceae</taxon>
        <taxon>Streptomyces</taxon>
    </lineage>
</organism>
<dbReference type="RefSeq" id="WP_329083153.1">
    <property type="nucleotide sequence ID" value="NZ_CP109495.1"/>
</dbReference>
<dbReference type="EMBL" id="CP109495">
    <property type="protein sequence ID" value="WUX57656.1"/>
    <property type="molecule type" value="Genomic_DNA"/>
</dbReference>
<proteinExistence type="predicted"/>
<protein>
    <submittedName>
        <fullName evidence="2">Uncharacterized protein</fullName>
    </submittedName>
</protein>
<feature type="compositionally biased region" description="Basic and acidic residues" evidence="1">
    <location>
        <begin position="1"/>
        <end position="16"/>
    </location>
</feature>
<dbReference type="Proteomes" id="UP001432209">
    <property type="component" value="Chromosome"/>
</dbReference>
<evidence type="ECO:0000313" key="3">
    <source>
        <dbReference type="Proteomes" id="UP001432209"/>
    </source>
</evidence>
<keyword evidence="3" id="KW-1185">Reference proteome</keyword>
<evidence type="ECO:0000256" key="1">
    <source>
        <dbReference type="SAM" id="MobiDB-lite"/>
    </source>
</evidence>
<reference evidence="2" key="1">
    <citation type="submission" date="2022-10" db="EMBL/GenBank/DDBJ databases">
        <title>The complete genomes of actinobacterial strains from the NBC collection.</title>
        <authorList>
            <person name="Joergensen T.S."/>
            <person name="Alvarez Arevalo M."/>
            <person name="Sterndorff E.B."/>
            <person name="Faurdal D."/>
            <person name="Vuksanovic O."/>
            <person name="Mourched A.-S."/>
            <person name="Charusanti P."/>
            <person name="Shaw S."/>
            <person name="Blin K."/>
            <person name="Weber T."/>
        </authorList>
    </citation>
    <scope>NUCLEOTIDE SEQUENCE</scope>
    <source>
        <strain evidence="2">NBC_01432</strain>
    </source>
</reference>
<evidence type="ECO:0000313" key="2">
    <source>
        <dbReference type="EMBL" id="WUX57656.1"/>
    </source>
</evidence>
<sequence length="69" mass="7276">MRDADDGRGGLHDGGRLSRGAALAVRGEQPRSQCAARAVVSGRVRGARTQRLLPQAATASVRAVRRVRA</sequence>
<gene>
    <name evidence="2" type="ORF">OG442_15655</name>
</gene>
<feature type="region of interest" description="Disordered" evidence="1">
    <location>
        <begin position="1"/>
        <end position="34"/>
    </location>
</feature>
<accession>A0ABZ2AGA3</accession>